<feature type="binding site" evidence="10 13">
    <location>
        <position position="34"/>
    </location>
    <ligand>
        <name>a divalent metal cation</name>
        <dbReference type="ChEBI" id="CHEBI:60240"/>
    </ligand>
</feature>
<dbReference type="InterPro" id="IPR013785">
    <property type="entry name" value="Aldolase_TIM"/>
</dbReference>
<evidence type="ECO:0000256" key="10">
    <source>
        <dbReference type="HAMAP-Rule" id="MF_02227"/>
    </source>
</evidence>
<feature type="binding site" evidence="10 13">
    <location>
        <position position="67"/>
    </location>
    <ligand>
        <name>a divalent metal cation</name>
        <dbReference type="ChEBI" id="CHEBI:60240"/>
    </ligand>
</feature>
<evidence type="ECO:0000256" key="14">
    <source>
        <dbReference type="PIRSR" id="PIRSR001461-3"/>
    </source>
</evidence>
<comment type="caution">
    <text evidence="15">The sequence shown here is derived from an EMBL/GenBank/DDBJ whole genome shotgun (WGS) entry which is preliminary data.</text>
</comment>
<dbReference type="SUPFAM" id="SSF51366">
    <property type="entry name" value="Ribulose-phoshate binding barrel"/>
    <property type="match status" value="1"/>
</dbReference>
<comment type="cofactor">
    <cofactor evidence="2">
        <name>Mn(2+)</name>
        <dbReference type="ChEBI" id="CHEBI:29035"/>
    </cofactor>
</comment>
<dbReference type="InterPro" id="IPR026019">
    <property type="entry name" value="Ribul_P_3_epim"/>
</dbReference>
<accession>A0A7X1BB06</accession>
<protein>
    <recommendedName>
        <fullName evidence="7 10">Ribulose-phosphate 3-epimerase</fullName>
        <ecNumber evidence="7 10">5.1.3.1</ecNumber>
    </recommendedName>
</protein>
<dbReference type="RefSeq" id="WP_185661536.1">
    <property type="nucleotide sequence ID" value="NZ_CAWPOO010000013.1"/>
</dbReference>
<evidence type="ECO:0000256" key="1">
    <source>
        <dbReference type="ARBA" id="ARBA00001782"/>
    </source>
</evidence>
<evidence type="ECO:0000256" key="8">
    <source>
        <dbReference type="ARBA" id="ARBA00022723"/>
    </source>
</evidence>
<evidence type="ECO:0000256" key="2">
    <source>
        <dbReference type="ARBA" id="ARBA00001936"/>
    </source>
</evidence>
<evidence type="ECO:0000313" key="15">
    <source>
        <dbReference type="EMBL" id="MBC2607665.1"/>
    </source>
</evidence>
<dbReference type="GO" id="GO:0019323">
    <property type="term" value="P:pentose catabolic process"/>
    <property type="evidence" value="ECO:0007669"/>
    <property type="project" value="UniProtKB-UniRule"/>
</dbReference>
<feature type="active site" description="Proton donor" evidence="10 12">
    <location>
        <position position="176"/>
    </location>
</feature>
<feature type="binding site" evidence="14">
    <location>
        <begin position="198"/>
        <end position="199"/>
    </location>
    <ligand>
        <name>substrate</name>
    </ligand>
</feature>
<proteinExistence type="inferred from homology"/>
<comment type="cofactor">
    <cofactor evidence="4">
        <name>Zn(2+)</name>
        <dbReference type="ChEBI" id="CHEBI:29105"/>
    </cofactor>
</comment>
<evidence type="ECO:0000256" key="4">
    <source>
        <dbReference type="ARBA" id="ARBA00001947"/>
    </source>
</evidence>
<dbReference type="NCBIfam" id="NF004076">
    <property type="entry name" value="PRK05581.1-4"/>
    <property type="match status" value="1"/>
</dbReference>
<evidence type="ECO:0000313" key="16">
    <source>
        <dbReference type="Proteomes" id="UP000526501"/>
    </source>
</evidence>
<dbReference type="FunFam" id="3.20.20.70:FF:000004">
    <property type="entry name" value="Ribulose-phosphate 3-epimerase"/>
    <property type="match status" value="1"/>
</dbReference>
<dbReference type="Proteomes" id="UP000526501">
    <property type="component" value="Unassembled WGS sequence"/>
</dbReference>
<feature type="binding site" evidence="10 13">
    <location>
        <position position="36"/>
    </location>
    <ligand>
        <name>a divalent metal cation</name>
        <dbReference type="ChEBI" id="CHEBI:60240"/>
    </ligand>
</feature>
<dbReference type="AlphaFoldDB" id="A0A7X1BB06"/>
<keyword evidence="13" id="KW-0464">Manganese</keyword>
<name>A0A7X1BB06_9BACT</name>
<keyword evidence="13" id="KW-0862">Zinc</keyword>
<dbReference type="PROSITE" id="PS01085">
    <property type="entry name" value="RIBUL_P_3_EPIMER_1"/>
    <property type="match status" value="1"/>
</dbReference>
<reference evidence="15 16" key="1">
    <citation type="submission" date="2020-07" db="EMBL/GenBank/DDBJ databases">
        <authorList>
            <person name="Feng X."/>
        </authorList>
    </citation>
    <scope>NUCLEOTIDE SEQUENCE [LARGE SCALE GENOMIC DNA]</scope>
    <source>
        <strain evidence="15 16">JCM23202</strain>
    </source>
</reference>
<feature type="binding site" evidence="10">
    <location>
        <begin position="176"/>
        <end position="178"/>
    </location>
    <ligand>
        <name>substrate</name>
    </ligand>
</feature>
<dbReference type="HAMAP" id="MF_02227">
    <property type="entry name" value="RPE"/>
    <property type="match status" value="1"/>
</dbReference>
<dbReference type="InterPro" id="IPR000056">
    <property type="entry name" value="Ribul_P_3_epim-like"/>
</dbReference>
<keyword evidence="16" id="KW-1185">Reference proteome</keyword>
<dbReference type="PANTHER" id="PTHR11749">
    <property type="entry name" value="RIBULOSE-5-PHOSPHATE-3-EPIMERASE"/>
    <property type="match status" value="1"/>
</dbReference>
<evidence type="ECO:0000256" key="12">
    <source>
        <dbReference type="PIRSR" id="PIRSR001461-1"/>
    </source>
</evidence>
<comment type="pathway">
    <text evidence="10">Carbohydrate degradation.</text>
</comment>
<dbReference type="GO" id="GO:0006098">
    <property type="term" value="P:pentose-phosphate shunt"/>
    <property type="evidence" value="ECO:0007669"/>
    <property type="project" value="UniProtKB-UniRule"/>
</dbReference>
<evidence type="ECO:0000256" key="9">
    <source>
        <dbReference type="ARBA" id="ARBA00023235"/>
    </source>
</evidence>
<comment type="cofactor">
    <cofactor evidence="3">
        <name>Co(2+)</name>
        <dbReference type="ChEBI" id="CHEBI:48828"/>
    </cofactor>
</comment>
<comment type="catalytic activity">
    <reaction evidence="1 10 11">
        <text>D-ribulose 5-phosphate = D-xylulose 5-phosphate</text>
        <dbReference type="Rhea" id="RHEA:13677"/>
        <dbReference type="ChEBI" id="CHEBI:57737"/>
        <dbReference type="ChEBI" id="CHEBI:58121"/>
        <dbReference type="EC" id="5.1.3.1"/>
    </reaction>
</comment>
<dbReference type="GO" id="GO:0004750">
    <property type="term" value="F:D-ribulose-phosphate 3-epimerase activity"/>
    <property type="evidence" value="ECO:0007669"/>
    <property type="project" value="UniProtKB-UniRule"/>
</dbReference>
<feature type="active site" description="Proton acceptor" evidence="10 12">
    <location>
        <position position="36"/>
    </location>
</feature>
<feature type="binding site" evidence="10 14">
    <location>
        <position position="9"/>
    </location>
    <ligand>
        <name>substrate</name>
    </ligand>
</feature>
<comment type="cofactor">
    <cofactor evidence="10 13">
        <name>a divalent metal cation</name>
        <dbReference type="ChEBI" id="CHEBI:60240"/>
    </cofactor>
    <text evidence="10 13">Binds 1 divalent metal cation per subunit.</text>
</comment>
<dbReference type="NCBIfam" id="TIGR01163">
    <property type="entry name" value="rpe"/>
    <property type="match status" value="1"/>
</dbReference>
<keyword evidence="13" id="KW-0170">Cobalt</keyword>
<organism evidence="15 16">
    <name type="scientific">Pelagicoccus albus</name>
    <dbReference type="NCBI Taxonomy" id="415222"/>
    <lineage>
        <taxon>Bacteria</taxon>
        <taxon>Pseudomonadati</taxon>
        <taxon>Verrucomicrobiota</taxon>
        <taxon>Opitutia</taxon>
        <taxon>Puniceicoccales</taxon>
        <taxon>Pelagicoccaceae</taxon>
        <taxon>Pelagicoccus</taxon>
    </lineage>
</organism>
<gene>
    <name evidence="10 15" type="primary">rpe</name>
    <name evidence="15" type="ORF">H5P27_16550</name>
</gene>
<sequence length="218" mass="23870">MGSPILAPSMLAADHTRLAEDIKLVEAAGCTWLHVDIMDGHFVPNLTFGPQTVADLRPKTELFLDVHLMLAQPQHFVEAFAKAGADQITIHVEPSYDVGACLDQLKDLGVKRGVVINPRTPAEAVEPYLREVDIVLAMTVQPGFGGQSFQQDVLEKTAQIAKWRESLGLDFRIEVDGGVNAENAPLCRAKGVDTFVAGTAFFKSEDRSLFRKNIETLD</sequence>
<feature type="binding site" evidence="10 14">
    <location>
        <position position="67"/>
    </location>
    <ligand>
        <name>substrate</name>
    </ligand>
</feature>
<dbReference type="GO" id="GO:0046872">
    <property type="term" value="F:metal ion binding"/>
    <property type="evidence" value="ECO:0007669"/>
    <property type="project" value="UniProtKB-UniRule"/>
</dbReference>
<dbReference type="CDD" id="cd00429">
    <property type="entry name" value="RPE"/>
    <property type="match status" value="1"/>
</dbReference>
<keyword evidence="8 10" id="KW-0479">Metal-binding</keyword>
<dbReference type="EMBL" id="JACHVC010000013">
    <property type="protein sequence ID" value="MBC2607665.1"/>
    <property type="molecule type" value="Genomic_DNA"/>
</dbReference>
<comment type="cofactor">
    <cofactor evidence="5">
        <name>Fe(2+)</name>
        <dbReference type="ChEBI" id="CHEBI:29033"/>
    </cofactor>
</comment>
<feature type="binding site" evidence="14">
    <location>
        <position position="178"/>
    </location>
    <ligand>
        <name>substrate</name>
    </ligand>
</feature>
<evidence type="ECO:0000256" key="13">
    <source>
        <dbReference type="PIRSR" id="PIRSR001461-2"/>
    </source>
</evidence>
<comment type="similarity">
    <text evidence="6 10 11">Belongs to the ribulose-phosphate 3-epimerase family.</text>
</comment>
<evidence type="ECO:0000256" key="5">
    <source>
        <dbReference type="ARBA" id="ARBA00001954"/>
    </source>
</evidence>
<feature type="binding site" evidence="10 14">
    <location>
        <begin position="143"/>
        <end position="146"/>
    </location>
    <ligand>
        <name>substrate</name>
    </ligand>
</feature>
<feature type="binding site" evidence="10 13">
    <location>
        <position position="176"/>
    </location>
    <ligand>
        <name>a divalent metal cation</name>
        <dbReference type="ChEBI" id="CHEBI:60240"/>
    </ligand>
</feature>
<dbReference type="GO" id="GO:0005737">
    <property type="term" value="C:cytoplasm"/>
    <property type="evidence" value="ECO:0007669"/>
    <property type="project" value="UniProtKB-ARBA"/>
</dbReference>
<keyword evidence="10 11" id="KW-0119">Carbohydrate metabolism</keyword>
<dbReference type="Gene3D" id="3.20.20.70">
    <property type="entry name" value="Aldolase class I"/>
    <property type="match status" value="1"/>
</dbReference>
<comment type="function">
    <text evidence="10">Catalyzes the reversible epimerization of D-ribulose 5-phosphate to D-xylulose 5-phosphate.</text>
</comment>
<evidence type="ECO:0000256" key="3">
    <source>
        <dbReference type="ARBA" id="ARBA00001941"/>
    </source>
</evidence>
<evidence type="ECO:0000256" key="11">
    <source>
        <dbReference type="PIRNR" id="PIRNR001461"/>
    </source>
</evidence>
<dbReference type="InterPro" id="IPR011060">
    <property type="entry name" value="RibuloseP-bd_barrel"/>
</dbReference>
<evidence type="ECO:0000256" key="6">
    <source>
        <dbReference type="ARBA" id="ARBA00009541"/>
    </source>
</evidence>
<keyword evidence="9 10" id="KW-0413">Isomerase</keyword>
<comment type="caution">
    <text evidence="10">Lacks conserved residue(s) required for the propagation of feature annotation.</text>
</comment>
<dbReference type="PIRSF" id="PIRSF001461">
    <property type="entry name" value="RPE"/>
    <property type="match status" value="1"/>
</dbReference>
<evidence type="ECO:0000256" key="7">
    <source>
        <dbReference type="ARBA" id="ARBA00013188"/>
    </source>
</evidence>
<dbReference type="Pfam" id="PF00834">
    <property type="entry name" value="Ribul_P_3_epim"/>
    <property type="match status" value="1"/>
</dbReference>
<dbReference type="EC" id="5.1.3.1" evidence="7 10"/>